<evidence type="ECO:0000313" key="2">
    <source>
        <dbReference type="EMBL" id="QHU12954.1"/>
    </source>
</evidence>
<name>A0A6C0K9X0_9ZZZZ</name>
<protein>
    <submittedName>
        <fullName evidence="2">Uncharacterized protein</fullName>
    </submittedName>
</protein>
<feature type="region of interest" description="Disordered" evidence="1">
    <location>
        <begin position="111"/>
        <end position="198"/>
    </location>
</feature>
<dbReference type="EMBL" id="MN740811">
    <property type="protein sequence ID" value="QHU12954.1"/>
    <property type="molecule type" value="Genomic_DNA"/>
</dbReference>
<proteinExistence type="predicted"/>
<evidence type="ECO:0000256" key="1">
    <source>
        <dbReference type="SAM" id="MobiDB-lite"/>
    </source>
</evidence>
<feature type="compositionally biased region" description="Basic and acidic residues" evidence="1">
    <location>
        <begin position="143"/>
        <end position="153"/>
    </location>
</feature>
<feature type="compositionally biased region" description="Low complexity" evidence="1">
    <location>
        <begin position="121"/>
        <end position="135"/>
    </location>
</feature>
<accession>A0A6C0K9X0</accession>
<organism evidence="2">
    <name type="scientific">viral metagenome</name>
    <dbReference type="NCBI Taxonomy" id="1070528"/>
    <lineage>
        <taxon>unclassified sequences</taxon>
        <taxon>metagenomes</taxon>
        <taxon>organismal metagenomes</taxon>
    </lineage>
</organism>
<reference evidence="2" key="1">
    <citation type="journal article" date="2020" name="Nature">
        <title>Giant virus diversity and host interactions through global metagenomics.</title>
        <authorList>
            <person name="Schulz F."/>
            <person name="Roux S."/>
            <person name="Paez-Espino D."/>
            <person name="Jungbluth S."/>
            <person name="Walsh D.A."/>
            <person name="Denef V.J."/>
            <person name="McMahon K.D."/>
            <person name="Konstantinidis K.T."/>
            <person name="Eloe-Fadrosh E.A."/>
            <person name="Kyrpides N.C."/>
            <person name="Woyke T."/>
        </authorList>
    </citation>
    <scope>NUCLEOTIDE SEQUENCE</scope>
    <source>
        <strain evidence="2">GVMAG-S-1101172-89</strain>
    </source>
</reference>
<dbReference type="AlphaFoldDB" id="A0A6C0K9X0"/>
<sequence>MSSPISISNTSEILATISFLERQLTNLKTALGATAPKVVNSSKGGAKAAAAPGEKKAPNAWIVFTQKVDKALKEASISTGAATVSKQFASFLKDTKVYDEWNNEEIVAAWATWEKPEQQPKKGATSASESESSEGASKKERKKREPMTEEQKAAAKAKRAAKKAAASGAVLPVSEDSADEDVPVPAAPAPPAAKHAPKKVTQKSTFTIEQLADFDEFEFEDVKYGRNIRGDLINCDATYIGHWDAANKRIDKTAAPSDWAAIEKAMQ</sequence>